<feature type="region of interest" description="Disordered" evidence="9">
    <location>
        <begin position="209"/>
        <end position="233"/>
    </location>
</feature>
<evidence type="ECO:0000256" key="9">
    <source>
        <dbReference type="SAM" id="MobiDB-lite"/>
    </source>
</evidence>
<dbReference type="Gene3D" id="1.10.10.1320">
    <property type="entry name" value="Anti-sigma factor, zinc-finger domain"/>
    <property type="match status" value="1"/>
</dbReference>
<proteinExistence type="predicted"/>
<dbReference type="EMBL" id="WSES01000002">
    <property type="protein sequence ID" value="MVW59281.1"/>
    <property type="molecule type" value="Genomic_DNA"/>
</dbReference>
<dbReference type="GO" id="GO:0016989">
    <property type="term" value="F:sigma factor antagonist activity"/>
    <property type="evidence" value="ECO:0007669"/>
    <property type="project" value="TreeGrafter"/>
</dbReference>
<protein>
    <recommendedName>
        <fullName evidence="8">Regulator of SigK</fullName>
    </recommendedName>
    <alternativeName>
        <fullName evidence="7">Sigma-K anti-sigma factor RskA</fullName>
    </alternativeName>
</protein>
<comment type="caution">
    <text evidence="11">The sequence shown here is derived from an EMBL/GenBank/DDBJ whole genome shotgun (WGS) entry which is preliminary data.</text>
</comment>
<keyword evidence="4" id="KW-0812">Transmembrane</keyword>
<evidence type="ECO:0000256" key="7">
    <source>
        <dbReference type="ARBA" id="ARBA00029829"/>
    </source>
</evidence>
<keyword evidence="6" id="KW-0472">Membrane</keyword>
<evidence type="ECO:0000256" key="2">
    <source>
        <dbReference type="ARBA" id="ARBA00004236"/>
    </source>
</evidence>
<dbReference type="GO" id="GO:0006417">
    <property type="term" value="P:regulation of translation"/>
    <property type="evidence" value="ECO:0007669"/>
    <property type="project" value="TreeGrafter"/>
</dbReference>
<evidence type="ECO:0000259" key="10">
    <source>
        <dbReference type="Pfam" id="PF10099"/>
    </source>
</evidence>
<dbReference type="PANTHER" id="PTHR37461">
    <property type="entry name" value="ANTI-SIGMA-K FACTOR RSKA"/>
    <property type="match status" value="1"/>
</dbReference>
<dbReference type="RefSeq" id="WP_056135815.1">
    <property type="nucleotide sequence ID" value="NZ_WSES01000002.1"/>
</dbReference>
<feature type="domain" description="Anti-sigma K factor RskA C-terminal" evidence="10">
    <location>
        <begin position="99"/>
        <end position="224"/>
    </location>
</feature>
<dbReference type="GO" id="GO:0005886">
    <property type="term" value="C:plasma membrane"/>
    <property type="evidence" value="ECO:0007669"/>
    <property type="project" value="UniProtKB-SubCell"/>
</dbReference>
<evidence type="ECO:0000256" key="6">
    <source>
        <dbReference type="ARBA" id="ARBA00023136"/>
    </source>
</evidence>
<keyword evidence="12" id="KW-1185">Reference proteome</keyword>
<dbReference type="InterPro" id="IPR041916">
    <property type="entry name" value="Anti_sigma_zinc_sf"/>
</dbReference>
<reference evidence="11 12" key="1">
    <citation type="submission" date="2019-12" db="EMBL/GenBank/DDBJ databases">
        <authorList>
            <person name="Li C."/>
            <person name="Zhao J."/>
        </authorList>
    </citation>
    <scope>NUCLEOTIDE SEQUENCE [LARGE SCALE GENOMIC DNA]</scope>
    <source>
        <strain evidence="11 12">NEAU-DD11</strain>
    </source>
</reference>
<name>A0A7X3K6V9_9BURK</name>
<evidence type="ECO:0000256" key="4">
    <source>
        <dbReference type="ARBA" id="ARBA00022692"/>
    </source>
</evidence>
<dbReference type="AlphaFoldDB" id="A0A7X3K6V9"/>
<dbReference type="Proteomes" id="UP000443353">
    <property type="component" value="Unassembled WGS sequence"/>
</dbReference>
<evidence type="ECO:0000256" key="3">
    <source>
        <dbReference type="ARBA" id="ARBA00022475"/>
    </source>
</evidence>
<evidence type="ECO:0000313" key="12">
    <source>
        <dbReference type="Proteomes" id="UP000443353"/>
    </source>
</evidence>
<comment type="subcellular location">
    <subcellularLocation>
        <location evidence="2">Cell membrane</location>
    </subcellularLocation>
    <subcellularLocation>
        <location evidence="1">Membrane</location>
        <topology evidence="1">Single-pass membrane protein</topology>
    </subcellularLocation>
</comment>
<dbReference type="PANTHER" id="PTHR37461:SF1">
    <property type="entry name" value="ANTI-SIGMA-K FACTOR RSKA"/>
    <property type="match status" value="1"/>
</dbReference>
<dbReference type="InterPro" id="IPR051474">
    <property type="entry name" value="Anti-sigma-K/W_factor"/>
</dbReference>
<organism evidence="11 12">
    <name type="scientific">Massilia cellulosiltytica</name>
    <dbReference type="NCBI Taxonomy" id="2683234"/>
    <lineage>
        <taxon>Bacteria</taxon>
        <taxon>Pseudomonadati</taxon>
        <taxon>Pseudomonadota</taxon>
        <taxon>Betaproteobacteria</taxon>
        <taxon>Burkholderiales</taxon>
        <taxon>Oxalobacteraceae</taxon>
        <taxon>Telluria group</taxon>
        <taxon>Massilia</taxon>
    </lineage>
</organism>
<evidence type="ECO:0000313" key="11">
    <source>
        <dbReference type="EMBL" id="MVW59281.1"/>
    </source>
</evidence>
<gene>
    <name evidence="11" type="ORF">GPY61_05000</name>
</gene>
<evidence type="ECO:0000256" key="5">
    <source>
        <dbReference type="ARBA" id="ARBA00022989"/>
    </source>
</evidence>
<accession>A0A7X3K6V9</accession>
<dbReference type="Pfam" id="PF10099">
    <property type="entry name" value="RskA_C"/>
    <property type="match status" value="1"/>
</dbReference>
<keyword evidence="5" id="KW-1133">Transmembrane helix</keyword>
<sequence length="233" mass="25403">MNIRDNAPLRDRLAAEYALGTLRGGARRRFEAWLRDDRLLRAAVADWQGRLAALAELQRPVTPPARVWEGIERRLGPVVQPPWWQFWRTSAARPWGVLALAAGAGALVLAVRLAAPPAATPRTQQIAALSDAQSQTVMVVTADTRHRRLQVRVAEDVHVPADRTLQLWAITRTGKPRSLGILPDNRSTDLALDARATAPDVALLAISLEPKGGSPDPNGPTGPVLYKGSWARL</sequence>
<evidence type="ECO:0000256" key="1">
    <source>
        <dbReference type="ARBA" id="ARBA00004167"/>
    </source>
</evidence>
<dbReference type="InterPro" id="IPR018764">
    <property type="entry name" value="RskA_C"/>
</dbReference>
<keyword evidence="3" id="KW-1003">Cell membrane</keyword>
<evidence type="ECO:0000256" key="8">
    <source>
        <dbReference type="ARBA" id="ARBA00030803"/>
    </source>
</evidence>